<protein>
    <submittedName>
        <fullName evidence="1">Uncharacterized protein</fullName>
    </submittedName>
</protein>
<proteinExistence type="predicted"/>
<reference evidence="1" key="2">
    <citation type="journal article" date="2022" name="Microbiol. Resour. Announc.">
        <title>Metagenome Sequencing to Explore Phylogenomics of Terrestrial Cyanobacteria.</title>
        <authorList>
            <person name="Ward R.D."/>
            <person name="Stajich J.E."/>
            <person name="Johansen J.R."/>
            <person name="Huntemann M."/>
            <person name="Clum A."/>
            <person name="Foster B."/>
            <person name="Foster B."/>
            <person name="Roux S."/>
            <person name="Palaniappan K."/>
            <person name="Varghese N."/>
            <person name="Mukherjee S."/>
            <person name="Reddy T.B.K."/>
            <person name="Daum C."/>
            <person name="Copeland A."/>
            <person name="Chen I.A."/>
            <person name="Ivanova N.N."/>
            <person name="Kyrpides N.C."/>
            <person name="Shapiro N."/>
            <person name="Eloe-Fadrosh E.A."/>
            <person name="Pietrasiak N."/>
        </authorList>
    </citation>
    <scope>NUCLEOTIDE SEQUENCE</scope>
    <source>
        <strain evidence="1">JT2-VF2</strain>
    </source>
</reference>
<sequence>MVKILPGLPCDRLWRCASRNRVVPSSKASCERLSQCYLKTLPAIG</sequence>
<evidence type="ECO:0000313" key="2">
    <source>
        <dbReference type="Proteomes" id="UP000715781"/>
    </source>
</evidence>
<gene>
    <name evidence="1" type="ORF">KME32_32570</name>
</gene>
<dbReference type="EMBL" id="JAHHHN010000046">
    <property type="protein sequence ID" value="MBW4565736.1"/>
    <property type="molecule type" value="Genomic_DNA"/>
</dbReference>
<name>A0A951Q5I1_9NOST</name>
<dbReference type="AlphaFoldDB" id="A0A951Q5I1"/>
<reference evidence="1" key="1">
    <citation type="submission" date="2021-05" db="EMBL/GenBank/DDBJ databases">
        <authorList>
            <person name="Pietrasiak N."/>
            <person name="Ward R."/>
            <person name="Stajich J.E."/>
            <person name="Kurbessoian T."/>
        </authorList>
    </citation>
    <scope>NUCLEOTIDE SEQUENCE</scope>
    <source>
        <strain evidence="1">JT2-VF2</strain>
    </source>
</reference>
<dbReference type="Proteomes" id="UP000715781">
    <property type="component" value="Unassembled WGS sequence"/>
</dbReference>
<organism evidence="1 2">
    <name type="scientific">Mojavia pulchra JT2-VF2</name>
    <dbReference type="NCBI Taxonomy" id="287848"/>
    <lineage>
        <taxon>Bacteria</taxon>
        <taxon>Bacillati</taxon>
        <taxon>Cyanobacteriota</taxon>
        <taxon>Cyanophyceae</taxon>
        <taxon>Nostocales</taxon>
        <taxon>Nostocaceae</taxon>
    </lineage>
</organism>
<evidence type="ECO:0000313" key="1">
    <source>
        <dbReference type="EMBL" id="MBW4565736.1"/>
    </source>
</evidence>
<comment type="caution">
    <text evidence="1">The sequence shown here is derived from an EMBL/GenBank/DDBJ whole genome shotgun (WGS) entry which is preliminary data.</text>
</comment>
<accession>A0A951Q5I1</accession>